<feature type="region of interest" description="Disordered" evidence="1">
    <location>
        <begin position="16"/>
        <end position="65"/>
    </location>
</feature>
<evidence type="ECO:0000313" key="3">
    <source>
        <dbReference type="Proteomes" id="UP000324800"/>
    </source>
</evidence>
<accession>A0A5J4U801</accession>
<gene>
    <name evidence="2" type="ORF">EZS28_038134</name>
</gene>
<reference evidence="2 3" key="1">
    <citation type="submission" date="2019-03" db="EMBL/GenBank/DDBJ databases">
        <title>Single cell metagenomics reveals metabolic interactions within the superorganism composed of flagellate Streblomastix strix and complex community of Bacteroidetes bacteria on its surface.</title>
        <authorList>
            <person name="Treitli S.C."/>
            <person name="Kolisko M."/>
            <person name="Husnik F."/>
            <person name="Keeling P."/>
            <person name="Hampl V."/>
        </authorList>
    </citation>
    <scope>NUCLEOTIDE SEQUENCE [LARGE SCALE GENOMIC DNA]</scope>
    <source>
        <strain evidence="2">ST1C</strain>
    </source>
</reference>
<evidence type="ECO:0000313" key="2">
    <source>
        <dbReference type="EMBL" id="KAA6366340.1"/>
    </source>
</evidence>
<dbReference type="AlphaFoldDB" id="A0A5J4U801"/>
<feature type="compositionally biased region" description="Low complexity" evidence="1">
    <location>
        <begin position="38"/>
        <end position="56"/>
    </location>
</feature>
<proteinExistence type="predicted"/>
<evidence type="ECO:0000256" key="1">
    <source>
        <dbReference type="SAM" id="MobiDB-lite"/>
    </source>
</evidence>
<comment type="caution">
    <text evidence="2">The sequence shown here is derived from an EMBL/GenBank/DDBJ whole genome shotgun (WGS) entry which is preliminary data.</text>
</comment>
<protein>
    <submittedName>
        <fullName evidence="2">Uncharacterized protein</fullName>
    </submittedName>
</protein>
<dbReference type="Proteomes" id="UP000324800">
    <property type="component" value="Unassembled WGS sequence"/>
</dbReference>
<organism evidence="2 3">
    <name type="scientific">Streblomastix strix</name>
    <dbReference type="NCBI Taxonomy" id="222440"/>
    <lineage>
        <taxon>Eukaryota</taxon>
        <taxon>Metamonada</taxon>
        <taxon>Preaxostyla</taxon>
        <taxon>Oxymonadida</taxon>
        <taxon>Streblomastigidae</taxon>
        <taxon>Streblomastix</taxon>
    </lineage>
</organism>
<name>A0A5J4U801_9EUKA</name>
<dbReference type="EMBL" id="SNRW01019478">
    <property type="protein sequence ID" value="KAA6366340.1"/>
    <property type="molecule type" value="Genomic_DNA"/>
</dbReference>
<sequence>MTEQIQNAMNHQLRQTMPPQLLQHPQAPDPQTDLRMRQTQVQTKNKQQSQQPTPNNGPDEPPQTNDLLIYLQKQCAGVLALDQACPLDSIRSYGILEREAEQMLQWKKVIVAGLKQKLDAETALSATGGLSAEEAVREHVRQMLGGANPLVFIQLLDSRRDSALAGLAMMRWRARTGQVTKEQYIAQLGEDAQQIELWLRIMGVEYARGKSGARTFRELQPKERKNAEAQALSSGQIEHMNKLKALDEAQYRAIIMRLRLWLAKIDAEQGALSS</sequence>